<dbReference type="AlphaFoldDB" id="A0A1B9FUX2"/>
<dbReference type="STRING" id="1296100.A0A1B9FUX2"/>
<feature type="compositionally biased region" description="Polar residues" evidence="1">
    <location>
        <begin position="739"/>
        <end position="764"/>
    </location>
</feature>
<keyword evidence="2" id="KW-1133">Transmembrane helix</keyword>
<dbReference type="RefSeq" id="XP_019043631.1">
    <property type="nucleotide sequence ID" value="XM_019194795.1"/>
</dbReference>
<keyword evidence="5" id="KW-1185">Reference proteome</keyword>
<organism evidence="3">
    <name type="scientific">Kwoniella bestiolae CBS 10118</name>
    <dbReference type="NCBI Taxonomy" id="1296100"/>
    <lineage>
        <taxon>Eukaryota</taxon>
        <taxon>Fungi</taxon>
        <taxon>Dikarya</taxon>
        <taxon>Basidiomycota</taxon>
        <taxon>Agaricomycotina</taxon>
        <taxon>Tremellomycetes</taxon>
        <taxon>Tremellales</taxon>
        <taxon>Cryptococcaceae</taxon>
        <taxon>Kwoniella</taxon>
    </lineage>
</organism>
<dbReference type="GeneID" id="30212610"/>
<dbReference type="SUPFAM" id="SSF50965">
    <property type="entry name" value="Galactose oxidase, central domain"/>
    <property type="match status" value="1"/>
</dbReference>
<dbReference type="InterPro" id="IPR015915">
    <property type="entry name" value="Kelch-typ_b-propeller"/>
</dbReference>
<feature type="compositionally biased region" description="Low complexity" evidence="1">
    <location>
        <begin position="557"/>
        <end position="571"/>
    </location>
</feature>
<feature type="region of interest" description="Disordered" evidence="1">
    <location>
        <begin position="376"/>
        <end position="407"/>
    </location>
</feature>
<feature type="region of interest" description="Disordered" evidence="1">
    <location>
        <begin position="716"/>
        <end position="768"/>
    </location>
</feature>
<evidence type="ECO:0008006" key="6">
    <source>
        <dbReference type="Google" id="ProtNLM"/>
    </source>
</evidence>
<dbReference type="EMBL" id="CP144548">
    <property type="protein sequence ID" value="WVW87011.1"/>
    <property type="molecule type" value="Genomic_DNA"/>
</dbReference>
<name>A0A1B9FUX2_9TREE</name>
<gene>
    <name evidence="3" type="ORF">I302_08211</name>
    <name evidence="4" type="ORF">I302_109067</name>
</gene>
<dbReference type="CDD" id="cd12087">
    <property type="entry name" value="TM_EGFR-like"/>
    <property type="match status" value="1"/>
</dbReference>
<evidence type="ECO:0000313" key="3">
    <source>
        <dbReference type="EMBL" id="OCF22561.1"/>
    </source>
</evidence>
<keyword evidence="2" id="KW-0812">Transmembrane</keyword>
<feature type="region of interest" description="Disordered" evidence="1">
    <location>
        <begin position="552"/>
        <end position="578"/>
    </location>
</feature>
<dbReference type="InterPro" id="IPR011043">
    <property type="entry name" value="Gal_Oxase/kelch_b-propeller"/>
</dbReference>
<evidence type="ECO:0000313" key="5">
    <source>
        <dbReference type="Proteomes" id="UP000092730"/>
    </source>
</evidence>
<sequence>MTSQTKSSMMPAAYAIVLASLPGVWAITPTARWGHQAVYVKSKKAMYVVGGEVPTSGSQITNEVLVLDLNSSNPTFSTASSEGLPPHAFGSMVSTPDGSSLVVTGGITSSCENDGTAHTLNLDDNEGWVTTSPSKFIRRRGAGAAYVQDANGKDDIMVVGGIADSYVCSSSSHSYPASDVLSLPLSASSLISSRSLPSSLTGSSLAVSDFALTSSSDGDKIYLTGGQTSSGDFVDMTTVGIWDSDDGWKSQATTGDVPSGRVGASLVAHPNLDILILHGGSTDSSGSASNLLSFLNTTNWQWSTPSNLQPPTSSAASYHTSVITDQGVMITAFGLASTGSPKSDVYYLDMRNPTGPSGWSWKNTWSAEMLEAYSGSSSTSTGSNASTTSGTGVTAAKDKDGSDGGMSSKKIASITVPVLIVALLLSPIIIYLIRRRMRLIKKRRMARHFSFSSQEDEGFFNGPSNGLFSRFLGTKNVNGRDMNEKQGNYLSRMVTRLSSRSNSDDDHEDDIPYVPPREMVAVTNSRSVTFKDSPEHKQMNWEEIDFGLGKLDESRNDQSSFNQQQQNGTSSVSPFGDHAAIPAHAPIVNFPIAQPQAQGQRGYSDEMLYSDSAISPPSVGRLNANSVPSVFVQPATVPSTPSADLVNYPAMIPSSTSSAVGGSAPSQSWDSLAKELESKPAFRSISPTAQLRSHAHPSNSPSGPAVVMPGDIYGGLRSESPRPISPAPSIPPLEFQRPASVSSNRSSISETGTIRLVNPNSPSQRRPEFLPFHQIPQGMRSVSQPVRQLAGTTGLNRRGSANSDTSPLSSGQTTPTPRNISLSYTQGMKRAYNPISPIGLGSPAGNGNGSPVNVEKRSSMLRVVNADQNEEGAEGNGNAM</sequence>
<reference evidence="3" key="1">
    <citation type="submission" date="2013-07" db="EMBL/GenBank/DDBJ databases">
        <title>The Genome Sequence of Cryptococcus bestiolae CBS10118.</title>
        <authorList>
            <consortium name="The Broad Institute Genome Sequencing Platform"/>
            <person name="Cuomo C."/>
            <person name="Litvintseva A."/>
            <person name="Chen Y."/>
            <person name="Heitman J."/>
            <person name="Sun S."/>
            <person name="Springer D."/>
            <person name="Dromer F."/>
            <person name="Young S.K."/>
            <person name="Zeng Q."/>
            <person name="Gargeya S."/>
            <person name="Fitzgerald M."/>
            <person name="Abouelleil A."/>
            <person name="Alvarado L."/>
            <person name="Berlin A.M."/>
            <person name="Chapman S.B."/>
            <person name="Dewar J."/>
            <person name="Goldberg J."/>
            <person name="Griggs A."/>
            <person name="Gujja S."/>
            <person name="Hansen M."/>
            <person name="Howarth C."/>
            <person name="Imamovic A."/>
            <person name="Larimer J."/>
            <person name="McCowan C."/>
            <person name="Murphy C."/>
            <person name="Pearson M."/>
            <person name="Priest M."/>
            <person name="Roberts A."/>
            <person name="Saif S."/>
            <person name="Shea T."/>
            <person name="Sykes S."/>
            <person name="Wortman J."/>
            <person name="Nusbaum C."/>
            <person name="Birren B."/>
        </authorList>
    </citation>
    <scope>NUCLEOTIDE SEQUENCE [LARGE SCALE GENOMIC DNA]</scope>
    <source>
        <strain evidence="3">CBS 10118</strain>
    </source>
</reference>
<accession>A0A1B9FUX2</accession>
<dbReference type="Proteomes" id="UP000092730">
    <property type="component" value="Chromosome 8"/>
</dbReference>
<dbReference type="Gene3D" id="2.120.10.80">
    <property type="entry name" value="Kelch-type beta propeller"/>
    <property type="match status" value="2"/>
</dbReference>
<feature type="transmembrane region" description="Helical" evidence="2">
    <location>
        <begin position="411"/>
        <end position="433"/>
    </location>
</feature>
<reference evidence="4" key="4">
    <citation type="submission" date="2024-02" db="EMBL/GenBank/DDBJ databases">
        <title>Comparative genomics of Cryptococcus and Kwoniella reveals pathogenesis evolution and contrasting modes of karyotype evolution via chromosome fusion or intercentromeric recombination.</title>
        <authorList>
            <person name="Coelho M.A."/>
            <person name="David-Palma M."/>
            <person name="Shea T."/>
            <person name="Bowers K."/>
            <person name="McGinley-Smith S."/>
            <person name="Mohammad A.W."/>
            <person name="Gnirke A."/>
            <person name="Yurkov A.M."/>
            <person name="Nowrousian M."/>
            <person name="Sun S."/>
            <person name="Cuomo C.A."/>
            <person name="Heitman J."/>
        </authorList>
    </citation>
    <scope>NUCLEOTIDE SEQUENCE</scope>
    <source>
        <strain evidence="4">CBS 10118</strain>
    </source>
</reference>
<dbReference type="Pfam" id="PF24681">
    <property type="entry name" value="Kelch_KLHDC2_KLHL20_DRC7"/>
    <property type="match status" value="1"/>
</dbReference>
<feature type="region of interest" description="Disordered" evidence="1">
    <location>
        <begin position="792"/>
        <end position="821"/>
    </location>
</feature>
<reference evidence="3" key="3">
    <citation type="submission" date="2014-01" db="EMBL/GenBank/DDBJ databases">
        <title>Evolution of pathogenesis and genome organization in the Tremellales.</title>
        <authorList>
            <person name="Cuomo C."/>
            <person name="Litvintseva A."/>
            <person name="Heitman J."/>
            <person name="Chen Y."/>
            <person name="Sun S."/>
            <person name="Springer D."/>
            <person name="Dromer F."/>
            <person name="Young S."/>
            <person name="Zeng Q."/>
            <person name="Chapman S."/>
            <person name="Gujja S."/>
            <person name="Saif S."/>
            <person name="Birren B."/>
        </authorList>
    </citation>
    <scope>NUCLEOTIDE SEQUENCE</scope>
    <source>
        <strain evidence="3">CBS 10118</strain>
    </source>
</reference>
<dbReference type="PANTHER" id="PTHR23244">
    <property type="entry name" value="KELCH REPEAT DOMAIN"/>
    <property type="match status" value="1"/>
</dbReference>
<dbReference type="OrthoDB" id="432528at2759"/>
<dbReference type="EMBL" id="KI894025">
    <property type="protein sequence ID" value="OCF22561.1"/>
    <property type="molecule type" value="Genomic_DNA"/>
</dbReference>
<evidence type="ECO:0000313" key="4">
    <source>
        <dbReference type="EMBL" id="WVW87011.1"/>
    </source>
</evidence>
<evidence type="ECO:0000256" key="1">
    <source>
        <dbReference type="SAM" id="MobiDB-lite"/>
    </source>
</evidence>
<evidence type="ECO:0000256" key="2">
    <source>
        <dbReference type="SAM" id="Phobius"/>
    </source>
</evidence>
<dbReference type="KEGG" id="kbi:30212610"/>
<dbReference type="VEuPathDB" id="FungiDB:I302_08211"/>
<proteinExistence type="predicted"/>
<protein>
    <recommendedName>
        <fullName evidence="6">Galactose oxidase</fullName>
    </recommendedName>
</protein>
<reference evidence="4" key="2">
    <citation type="submission" date="2013-07" db="EMBL/GenBank/DDBJ databases">
        <authorList>
            <consortium name="The Broad Institute Genome Sequencing Platform"/>
            <person name="Cuomo C."/>
            <person name="Litvintseva A."/>
            <person name="Chen Y."/>
            <person name="Heitman J."/>
            <person name="Sun S."/>
            <person name="Springer D."/>
            <person name="Dromer F."/>
            <person name="Young S.K."/>
            <person name="Zeng Q."/>
            <person name="Gargeya S."/>
            <person name="Fitzgerald M."/>
            <person name="Abouelleil A."/>
            <person name="Alvarado L."/>
            <person name="Berlin A.M."/>
            <person name="Chapman S.B."/>
            <person name="Dewar J."/>
            <person name="Goldberg J."/>
            <person name="Griggs A."/>
            <person name="Gujja S."/>
            <person name="Hansen M."/>
            <person name="Howarth C."/>
            <person name="Imamovic A."/>
            <person name="Larimer J."/>
            <person name="McCowan C."/>
            <person name="Murphy C."/>
            <person name="Pearson M."/>
            <person name="Priest M."/>
            <person name="Roberts A."/>
            <person name="Saif S."/>
            <person name="Shea T."/>
            <person name="Sykes S."/>
            <person name="Wortman J."/>
            <person name="Nusbaum C."/>
            <person name="Birren B."/>
        </authorList>
    </citation>
    <scope>NUCLEOTIDE SEQUENCE</scope>
    <source>
        <strain evidence="4">CBS 10118</strain>
    </source>
</reference>
<keyword evidence="2" id="KW-0472">Membrane</keyword>
<feature type="compositionally biased region" description="Low complexity" evidence="1">
    <location>
        <begin position="376"/>
        <end position="395"/>
    </location>
</feature>